<feature type="compositionally biased region" description="Low complexity" evidence="1">
    <location>
        <begin position="496"/>
        <end position="510"/>
    </location>
</feature>
<feature type="compositionally biased region" description="Low complexity" evidence="1">
    <location>
        <begin position="36"/>
        <end position="54"/>
    </location>
</feature>
<organism evidence="2 3">
    <name type="scientific">Dimargaris verticillata</name>
    <dbReference type="NCBI Taxonomy" id="2761393"/>
    <lineage>
        <taxon>Eukaryota</taxon>
        <taxon>Fungi</taxon>
        <taxon>Fungi incertae sedis</taxon>
        <taxon>Zoopagomycota</taxon>
        <taxon>Kickxellomycotina</taxon>
        <taxon>Dimargaritomycetes</taxon>
        <taxon>Dimargaritales</taxon>
        <taxon>Dimargaritaceae</taxon>
        <taxon>Dimargaris</taxon>
    </lineage>
</organism>
<feature type="non-terminal residue" evidence="2">
    <location>
        <position position="551"/>
    </location>
</feature>
<feature type="region of interest" description="Disordered" evidence="1">
    <location>
        <begin position="282"/>
        <end position="310"/>
    </location>
</feature>
<accession>A0A9W8AXM0</accession>
<keyword evidence="3" id="KW-1185">Reference proteome</keyword>
<protein>
    <submittedName>
        <fullName evidence="2">Uncharacterized protein</fullName>
    </submittedName>
</protein>
<reference evidence="2" key="1">
    <citation type="submission" date="2022-07" db="EMBL/GenBank/DDBJ databases">
        <title>Phylogenomic reconstructions and comparative analyses of Kickxellomycotina fungi.</title>
        <authorList>
            <person name="Reynolds N.K."/>
            <person name="Stajich J.E."/>
            <person name="Barry K."/>
            <person name="Grigoriev I.V."/>
            <person name="Crous P."/>
            <person name="Smith M.E."/>
        </authorList>
    </citation>
    <scope>NUCLEOTIDE SEQUENCE</scope>
    <source>
        <strain evidence="2">RSA 567</strain>
    </source>
</reference>
<dbReference type="EMBL" id="JANBQB010001368">
    <property type="protein sequence ID" value="KAJ1971459.1"/>
    <property type="molecule type" value="Genomic_DNA"/>
</dbReference>
<feature type="region of interest" description="Disordered" evidence="1">
    <location>
        <begin position="496"/>
        <end position="515"/>
    </location>
</feature>
<sequence>MAAPPAPGSKDPKAVDDGPIPFFTAADTGGDWLGSAQAQPAAQPPLVHQALPAATPAGPRALSQAAHGHGPPPPVAALAYNATYSSAPADPSQYYSYTHPEQTYSTWPNPDPVSGNPQATTLGGQGYDEWQHQPTTQQTAYPEAQGYYAGQEHPGVASTDGQQSAGYYDNYGYYAEDGTYVAYDSQDYPYYDPNQTYAQGYGTTYEQPSENTTAAAGHGPTYQYQDYADPSYPAAQGYSGHDYQFVEPYGGYQDHSYSTYVPSAGAVSKTGTPAPEIQQLQSTYDTQSEYPTQAPPLQSAPASHAPPKNAASFFDSLVTSNAPTSEPGPTASAVEPAVASVHTLAVSSTPTPRATTQTAMDFFDSFSPPPVSEPTTAQLDPALKSIATPTVLETPAVPTTAPVTTTSQPVTQSPVVSSALPSTAAIAEPQPIEASDALESTNASSPYPQLVTAPTLAPTTQPAADFFDSFVPTPASEPTAVQLGLVPEATAVASVSGPSASVPVPSDSGALPHSTPVSSAVAITTEVTATSLAQPTEPWSAVESTASPTDH</sequence>
<name>A0A9W8AXM0_9FUNG</name>
<feature type="region of interest" description="Disordered" evidence="1">
    <location>
        <begin position="1"/>
        <end position="74"/>
    </location>
</feature>
<dbReference type="AlphaFoldDB" id="A0A9W8AXM0"/>
<comment type="caution">
    <text evidence="2">The sequence shown here is derived from an EMBL/GenBank/DDBJ whole genome shotgun (WGS) entry which is preliminary data.</text>
</comment>
<dbReference type="Proteomes" id="UP001151582">
    <property type="component" value="Unassembled WGS sequence"/>
</dbReference>
<evidence type="ECO:0000256" key="1">
    <source>
        <dbReference type="SAM" id="MobiDB-lite"/>
    </source>
</evidence>
<feature type="region of interest" description="Disordered" evidence="1">
    <location>
        <begin position="529"/>
        <end position="551"/>
    </location>
</feature>
<feature type="compositionally biased region" description="Polar residues" evidence="1">
    <location>
        <begin position="542"/>
        <end position="551"/>
    </location>
</feature>
<evidence type="ECO:0000313" key="2">
    <source>
        <dbReference type="EMBL" id="KAJ1971459.1"/>
    </source>
</evidence>
<evidence type="ECO:0000313" key="3">
    <source>
        <dbReference type="Proteomes" id="UP001151582"/>
    </source>
</evidence>
<proteinExistence type="predicted"/>
<gene>
    <name evidence="2" type="ORF">H4R34_005738</name>
</gene>
<feature type="compositionally biased region" description="Polar residues" evidence="1">
    <location>
        <begin position="282"/>
        <end position="291"/>
    </location>
</feature>